<keyword evidence="1" id="KW-1133">Transmembrane helix</keyword>
<evidence type="ECO:0000313" key="4">
    <source>
        <dbReference type="Proteomes" id="UP000054217"/>
    </source>
</evidence>
<feature type="transmembrane region" description="Helical" evidence="1">
    <location>
        <begin position="80"/>
        <end position="103"/>
    </location>
</feature>
<dbReference type="PANTHER" id="PTHR40465:SF1">
    <property type="entry name" value="DUF6534 DOMAIN-CONTAINING PROTEIN"/>
    <property type="match status" value="1"/>
</dbReference>
<dbReference type="STRING" id="870435.A0A0C3PMY0"/>
<dbReference type="EMBL" id="KN831954">
    <property type="protein sequence ID" value="KIO09719.1"/>
    <property type="molecule type" value="Genomic_DNA"/>
</dbReference>
<feature type="transmembrane region" description="Helical" evidence="1">
    <location>
        <begin position="44"/>
        <end position="68"/>
    </location>
</feature>
<evidence type="ECO:0000259" key="2">
    <source>
        <dbReference type="Pfam" id="PF20152"/>
    </source>
</evidence>
<sequence length="280" mass="31013">MDIPGGFGSTFIGGLFSAMLYGMTTLQTYAYCMHYSEDASAIKFLVAAIRILDTLHVLFMCHTLQYYLITNYGVPTSWEYIVWSFSASSLVNGLVVFVVQCFFSRQIYYLCRPQIRCFVNHKHTVPQVYAVTLSMAAAAIAEVLIAVSLCVLFYDGSSHSAFPRTKRLLNTLIIYAVNRCLLTLLVTLAELVTTVVNQDTWAVGLDFTIGKLYANSLLASLNSREYLRSQDAGTLSDLCISAIHFANPPKFLGDVESFKDGGRRFDGPEMAVIDTTTDSA</sequence>
<dbReference type="Proteomes" id="UP000054217">
    <property type="component" value="Unassembled WGS sequence"/>
</dbReference>
<evidence type="ECO:0000256" key="1">
    <source>
        <dbReference type="SAM" id="Phobius"/>
    </source>
</evidence>
<gene>
    <name evidence="3" type="ORF">M404DRAFT_996560</name>
</gene>
<reference evidence="3 4" key="1">
    <citation type="submission" date="2014-04" db="EMBL/GenBank/DDBJ databases">
        <authorList>
            <consortium name="DOE Joint Genome Institute"/>
            <person name="Kuo A."/>
            <person name="Kohler A."/>
            <person name="Costa M.D."/>
            <person name="Nagy L.G."/>
            <person name="Floudas D."/>
            <person name="Copeland A."/>
            <person name="Barry K.W."/>
            <person name="Cichocki N."/>
            <person name="Veneault-Fourrey C."/>
            <person name="LaButti K."/>
            <person name="Lindquist E.A."/>
            <person name="Lipzen A."/>
            <person name="Lundell T."/>
            <person name="Morin E."/>
            <person name="Murat C."/>
            <person name="Sun H."/>
            <person name="Tunlid A."/>
            <person name="Henrissat B."/>
            <person name="Grigoriev I.V."/>
            <person name="Hibbett D.S."/>
            <person name="Martin F."/>
            <person name="Nordberg H.P."/>
            <person name="Cantor M.N."/>
            <person name="Hua S.X."/>
        </authorList>
    </citation>
    <scope>NUCLEOTIDE SEQUENCE [LARGE SCALE GENOMIC DNA]</scope>
    <source>
        <strain evidence="3 4">Marx 270</strain>
    </source>
</reference>
<dbReference type="Pfam" id="PF20152">
    <property type="entry name" value="DUF6534"/>
    <property type="match status" value="1"/>
</dbReference>
<feature type="domain" description="DUF6534" evidence="2">
    <location>
        <begin position="138"/>
        <end position="226"/>
    </location>
</feature>
<reference evidence="4" key="2">
    <citation type="submission" date="2015-01" db="EMBL/GenBank/DDBJ databases">
        <title>Evolutionary Origins and Diversification of the Mycorrhizal Mutualists.</title>
        <authorList>
            <consortium name="DOE Joint Genome Institute"/>
            <consortium name="Mycorrhizal Genomics Consortium"/>
            <person name="Kohler A."/>
            <person name="Kuo A."/>
            <person name="Nagy L.G."/>
            <person name="Floudas D."/>
            <person name="Copeland A."/>
            <person name="Barry K.W."/>
            <person name="Cichocki N."/>
            <person name="Veneault-Fourrey C."/>
            <person name="LaButti K."/>
            <person name="Lindquist E.A."/>
            <person name="Lipzen A."/>
            <person name="Lundell T."/>
            <person name="Morin E."/>
            <person name="Murat C."/>
            <person name="Riley R."/>
            <person name="Ohm R."/>
            <person name="Sun H."/>
            <person name="Tunlid A."/>
            <person name="Henrissat B."/>
            <person name="Grigoriev I.V."/>
            <person name="Hibbett D.S."/>
            <person name="Martin F."/>
        </authorList>
    </citation>
    <scope>NUCLEOTIDE SEQUENCE [LARGE SCALE GENOMIC DNA]</scope>
    <source>
        <strain evidence="4">Marx 270</strain>
    </source>
</reference>
<keyword evidence="4" id="KW-1185">Reference proteome</keyword>
<evidence type="ECO:0000313" key="3">
    <source>
        <dbReference type="EMBL" id="KIO09719.1"/>
    </source>
</evidence>
<feature type="transmembrane region" description="Helical" evidence="1">
    <location>
        <begin position="174"/>
        <end position="196"/>
    </location>
</feature>
<name>A0A0C3PMY0_PISTI</name>
<dbReference type="InParanoid" id="A0A0C3PMY0"/>
<accession>A0A0C3PMY0</accession>
<dbReference type="PANTHER" id="PTHR40465">
    <property type="entry name" value="CHROMOSOME 1, WHOLE GENOME SHOTGUN SEQUENCE"/>
    <property type="match status" value="1"/>
</dbReference>
<dbReference type="InterPro" id="IPR045339">
    <property type="entry name" value="DUF6534"/>
</dbReference>
<keyword evidence="1" id="KW-0812">Transmembrane</keyword>
<keyword evidence="1" id="KW-0472">Membrane</keyword>
<dbReference type="AlphaFoldDB" id="A0A0C3PMY0"/>
<organism evidence="3 4">
    <name type="scientific">Pisolithus tinctorius Marx 270</name>
    <dbReference type="NCBI Taxonomy" id="870435"/>
    <lineage>
        <taxon>Eukaryota</taxon>
        <taxon>Fungi</taxon>
        <taxon>Dikarya</taxon>
        <taxon>Basidiomycota</taxon>
        <taxon>Agaricomycotina</taxon>
        <taxon>Agaricomycetes</taxon>
        <taxon>Agaricomycetidae</taxon>
        <taxon>Boletales</taxon>
        <taxon>Sclerodermatineae</taxon>
        <taxon>Pisolithaceae</taxon>
        <taxon>Pisolithus</taxon>
    </lineage>
</organism>
<feature type="transmembrane region" description="Helical" evidence="1">
    <location>
        <begin position="128"/>
        <end position="154"/>
    </location>
</feature>
<dbReference type="HOGENOM" id="CLU_046025_5_0_1"/>
<protein>
    <recommendedName>
        <fullName evidence="2">DUF6534 domain-containing protein</fullName>
    </recommendedName>
</protein>
<feature type="transmembrane region" description="Helical" evidence="1">
    <location>
        <begin position="12"/>
        <end position="32"/>
    </location>
</feature>
<proteinExistence type="predicted"/>
<dbReference type="OrthoDB" id="3012488at2759"/>